<sequence>MTLVRPATSDDIDAVADLAEEMDRFYGANDVEPLDIRRQQIQEALFGDPPAAYALLATDGGAGIGFAAYSFLWPAVGLTRSLYLKELYVRQGRHRGGVGRQIMEGLFEVARKHDCSRVEWTTDQDNPGAQAFYETFGVEPNESKLFYRLEQ</sequence>
<dbReference type="RefSeq" id="WP_344116635.1">
    <property type="nucleotide sequence ID" value="NZ_BAAANE010000016.1"/>
</dbReference>
<dbReference type="PANTHER" id="PTHR10545:SF29">
    <property type="entry name" value="GH14572P-RELATED"/>
    <property type="match status" value="1"/>
</dbReference>
<dbReference type="SUPFAM" id="SSF55729">
    <property type="entry name" value="Acyl-CoA N-acyltransferases (Nat)"/>
    <property type="match status" value="1"/>
</dbReference>
<protein>
    <recommendedName>
        <fullName evidence="3">N-acetyltransferase domain-containing protein</fullName>
    </recommendedName>
</protein>
<evidence type="ECO:0000313" key="4">
    <source>
        <dbReference type="EMBL" id="GAA1661340.1"/>
    </source>
</evidence>
<dbReference type="InterPro" id="IPR051016">
    <property type="entry name" value="Diverse_Substrate_AcTransf"/>
</dbReference>
<organism evidence="4 5">
    <name type="scientific">Kribbella alba</name>
    <dbReference type="NCBI Taxonomy" id="190197"/>
    <lineage>
        <taxon>Bacteria</taxon>
        <taxon>Bacillati</taxon>
        <taxon>Actinomycetota</taxon>
        <taxon>Actinomycetes</taxon>
        <taxon>Propionibacteriales</taxon>
        <taxon>Kribbellaceae</taxon>
        <taxon>Kribbella</taxon>
    </lineage>
</organism>
<evidence type="ECO:0000313" key="5">
    <source>
        <dbReference type="Proteomes" id="UP001501319"/>
    </source>
</evidence>
<dbReference type="EMBL" id="BAAANE010000016">
    <property type="protein sequence ID" value="GAA1661340.1"/>
    <property type="molecule type" value="Genomic_DNA"/>
</dbReference>
<keyword evidence="1" id="KW-0808">Transferase</keyword>
<dbReference type="CDD" id="cd04301">
    <property type="entry name" value="NAT_SF"/>
    <property type="match status" value="1"/>
</dbReference>
<evidence type="ECO:0000256" key="1">
    <source>
        <dbReference type="ARBA" id="ARBA00022679"/>
    </source>
</evidence>
<evidence type="ECO:0000259" key="3">
    <source>
        <dbReference type="PROSITE" id="PS51186"/>
    </source>
</evidence>
<dbReference type="InterPro" id="IPR000182">
    <property type="entry name" value="GNAT_dom"/>
</dbReference>
<gene>
    <name evidence="4" type="ORF">GCM10009744_63850</name>
</gene>
<comment type="caution">
    <text evidence="4">The sequence shown here is derived from an EMBL/GenBank/DDBJ whole genome shotgun (WGS) entry which is preliminary data.</text>
</comment>
<dbReference type="Proteomes" id="UP001501319">
    <property type="component" value="Unassembled WGS sequence"/>
</dbReference>
<dbReference type="Gene3D" id="3.40.630.30">
    <property type="match status" value="1"/>
</dbReference>
<dbReference type="PROSITE" id="PS51186">
    <property type="entry name" value="GNAT"/>
    <property type="match status" value="1"/>
</dbReference>
<reference evidence="5" key="1">
    <citation type="journal article" date="2019" name="Int. J. Syst. Evol. Microbiol.">
        <title>The Global Catalogue of Microorganisms (GCM) 10K type strain sequencing project: providing services to taxonomists for standard genome sequencing and annotation.</title>
        <authorList>
            <consortium name="The Broad Institute Genomics Platform"/>
            <consortium name="The Broad Institute Genome Sequencing Center for Infectious Disease"/>
            <person name="Wu L."/>
            <person name="Ma J."/>
        </authorList>
    </citation>
    <scope>NUCLEOTIDE SEQUENCE [LARGE SCALE GENOMIC DNA]</scope>
    <source>
        <strain evidence="5">JCM 14306</strain>
    </source>
</reference>
<keyword evidence="2" id="KW-0012">Acyltransferase</keyword>
<accession>A0ABP4RW53</accession>
<dbReference type="Pfam" id="PF00583">
    <property type="entry name" value="Acetyltransf_1"/>
    <property type="match status" value="1"/>
</dbReference>
<dbReference type="PANTHER" id="PTHR10545">
    <property type="entry name" value="DIAMINE N-ACETYLTRANSFERASE"/>
    <property type="match status" value="1"/>
</dbReference>
<proteinExistence type="predicted"/>
<keyword evidence="5" id="KW-1185">Reference proteome</keyword>
<dbReference type="InterPro" id="IPR016181">
    <property type="entry name" value="Acyl_CoA_acyltransferase"/>
</dbReference>
<feature type="domain" description="N-acetyltransferase" evidence="3">
    <location>
        <begin position="2"/>
        <end position="151"/>
    </location>
</feature>
<name>A0ABP4RW53_9ACTN</name>
<evidence type="ECO:0000256" key="2">
    <source>
        <dbReference type="ARBA" id="ARBA00023315"/>
    </source>
</evidence>